<gene>
    <name evidence="2" type="ORF">NA56DRAFT_746335</name>
</gene>
<feature type="region of interest" description="Disordered" evidence="1">
    <location>
        <begin position="710"/>
        <end position="751"/>
    </location>
</feature>
<reference evidence="2 3" key="1">
    <citation type="submission" date="2016-05" db="EMBL/GenBank/DDBJ databases">
        <title>A degradative enzymes factory behind the ericoid mycorrhizal symbiosis.</title>
        <authorList>
            <consortium name="DOE Joint Genome Institute"/>
            <person name="Martino E."/>
            <person name="Morin E."/>
            <person name="Grelet G."/>
            <person name="Kuo A."/>
            <person name="Kohler A."/>
            <person name="Daghino S."/>
            <person name="Barry K."/>
            <person name="Choi C."/>
            <person name="Cichocki N."/>
            <person name="Clum A."/>
            <person name="Copeland A."/>
            <person name="Hainaut M."/>
            <person name="Haridas S."/>
            <person name="Labutti K."/>
            <person name="Lindquist E."/>
            <person name="Lipzen A."/>
            <person name="Khouja H.-R."/>
            <person name="Murat C."/>
            <person name="Ohm R."/>
            <person name="Olson A."/>
            <person name="Spatafora J."/>
            <person name="Veneault-Fourrey C."/>
            <person name="Henrissat B."/>
            <person name="Grigoriev I."/>
            <person name="Martin F."/>
            <person name="Perotto S."/>
        </authorList>
    </citation>
    <scope>NUCLEOTIDE SEQUENCE [LARGE SCALE GENOMIC DNA]</scope>
    <source>
        <strain evidence="2 3">UAMH 7357</strain>
    </source>
</reference>
<feature type="compositionally biased region" description="Polar residues" evidence="1">
    <location>
        <begin position="397"/>
        <end position="427"/>
    </location>
</feature>
<feature type="compositionally biased region" description="Basic and acidic residues" evidence="1">
    <location>
        <begin position="345"/>
        <end position="358"/>
    </location>
</feature>
<dbReference type="EMBL" id="KZ613473">
    <property type="protein sequence ID" value="PMD24173.1"/>
    <property type="molecule type" value="Genomic_DNA"/>
</dbReference>
<feature type="compositionally biased region" description="Basic and acidic residues" evidence="1">
    <location>
        <begin position="250"/>
        <end position="260"/>
    </location>
</feature>
<dbReference type="AlphaFoldDB" id="A0A2J6QD30"/>
<evidence type="ECO:0000313" key="3">
    <source>
        <dbReference type="Proteomes" id="UP000235672"/>
    </source>
</evidence>
<feature type="region of interest" description="Disordered" evidence="1">
    <location>
        <begin position="481"/>
        <end position="521"/>
    </location>
</feature>
<feature type="compositionally biased region" description="Polar residues" evidence="1">
    <location>
        <begin position="840"/>
        <end position="854"/>
    </location>
</feature>
<feature type="compositionally biased region" description="Polar residues" evidence="1">
    <location>
        <begin position="46"/>
        <end position="64"/>
    </location>
</feature>
<name>A0A2J6QD30_9HELO</name>
<feature type="compositionally biased region" description="Low complexity" evidence="1">
    <location>
        <begin position="494"/>
        <end position="508"/>
    </location>
</feature>
<accession>A0A2J6QD30</accession>
<protein>
    <submittedName>
        <fullName evidence="2">Uncharacterized protein</fullName>
    </submittedName>
</protein>
<evidence type="ECO:0000256" key="1">
    <source>
        <dbReference type="SAM" id="MobiDB-lite"/>
    </source>
</evidence>
<feature type="region of interest" description="Disordered" evidence="1">
    <location>
        <begin position="34"/>
        <end position="453"/>
    </location>
</feature>
<organism evidence="2 3">
    <name type="scientific">Hyaloscypha hepaticicola</name>
    <dbReference type="NCBI Taxonomy" id="2082293"/>
    <lineage>
        <taxon>Eukaryota</taxon>
        <taxon>Fungi</taxon>
        <taxon>Dikarya</taxon>
        <taxon>Ascomycota</taxon>
        <taxon>Pezizomycotina</taxon>
        <taxon>Leotiomycetes</taxon>
        <taxon>Helotiales</taxon>
        <taxon>Hyaloscyphaceae</taxon>
        <taxon>Hyaloscypha</taxon>
    </lineage>
</organism>
<evidence type="ECO:0000313" key="2">
    <source>
        <dbReference type="EMBL" id="PMD24173.1"/>
    </source>
</evidence>
<dbReference type="STRING" id="1745343.A0A2J6QD30"/>
<feature type="compositionally biased region" description="Basic and acidic residues" evidence="1">
    <location>
        <begin position="219"/>
        <end position="230"/>
    </location>
</feature>
<feature type="compositionally biased region" description="Polar residues" evidence="1">
    <location>
        <begin position="303"/>
        <end position="313"/>
    </location>
</feature>
<sequence>MEVPPEDLREHTASRLPSYRFLDIKTTLPVVAVSPREMHGHDKIQVQASQASKEPASTSSNITKPSIVKDTVHSRTHSASTISTPKKRENPKPRPQTLPYPSSPAALESIPTAGNPNSLTPRAPKARNVPGRNSRNGVEEFGKGPPITMITQRSYKVENSNSNSSTTDWVAQQQSISTGDDEHAPSAASQPQTPRPATDSAQGRPLIKPIRGFKPSSRKSVEMASRRTSMDPDSTLRALDGFDNSPRNSHQTEQDEHNSDDSDLFLRAAREEELAQQASNVNGDGLSRSDSRRSRIGQRASLPPSSNGYQPSISRRRGSDQESVNGSRPGDEQEGVAQALTYRSACRDRPSAIDDINRNRYFGANSRSNPTTPRGLGSREISPESQGPYGGRRPSVSDATVPSRTSSYRQSNLSYSTPRIYNSSPLVSRTIDMPDTPERPRAAEGTESTVSTTAPSTVWDELEDLKSRIHRLELTGKLPATSGAAMSRASNERPPTATTTVTTMSSSPKRGRGNSISPTEPVVADKPAEALPLLHAALAKSKPLLSAEVYKALEATASDALAIASMMGSSGQPGPISSSQSTIGGMPSVSDRQVRRKADSMCRSLTELCLALSEGKTEHSPPVGNQVALRPNSRDNELHINSDPANHQRQLMTTDLTRVKSSPRALSRLEARRSSLLSTSVLPTPRYAAPEAATPTQASMAGRRTSLLLRSRRGGTEEPEEEDDTRFRAPSRATTEVGRIRNSPREYTSQHLLPEKSVAVQSSLPVRRHYGSTGLTNSGVPPMPPVSSLGGRKYLDRSTPERDTTSVVGRLAEDRGQRKSSIGQGFPLGRTGSLTRRRQATSNDLSAGQQNGYQ</sequence>
<feature type="compositionally biased region" description="Polar residues" evidence="1">
    <location>
        <begin position="149"/>
        <end position="178"/>
    </location>
</feature>
<dbReference type="OrthoDB" id="5369729at2759"/>
<feature type="compositionally biased region" description="Pro residues" evidence="1">
    <location>
        <begin position="93"/>
        <end position="102"/>
    </location>
</feature>
<keyword evidence="3" id="KW-1185">Reference proteome</keyword>
<proteinExistence type="predicted"/>
<feature type="compositionally biased region" description="Basic and acidic residues" evidence="1">
    <location>
        <begin position="793"/>
        <end position="804"/>
    </location>
</feature>
<dbReference type="Proteomes" id="UP000235672">
    <property type="component" value="Unassembled WGS sequence"/>
</dbReference>
<feature type="region of interest" description="Disordered" evidence="1">
    <location>
        <begin position="769"/>
        <end position="854"/>
    </location>
</feature>